<proteinExistence type="predicted"/>
<dbReference type="Proteomes" id="UP000192328">
    <property type="component" value="Unassembled WGS sequence"/>
</dbReference>
<keyword evidence="2" id="KW-1185">Reference proteome</keyword>
<accession>A0AC61PLD8</accession>
<gene>
    <name evidence="1" type="ORF">SAMN06297397_1574</name>
</gene>
<protein>
    <submittedName>
        <fullName evidence="1">Restriction system protein</fullName>
    </submittedName>
</protein>
<dbReference type="EMBL" id="FWXZ01000002">
    <property type="protein sequence ID" value="SMC58674.1"/>
    <property type="molecule type" value="Genomic_DNA"/>
</dbReference>
<reference evidence="1" key="1">
    <citation type="submission" date="2017-04" db="EMBL/GenBank/DDBJ databases">
        <authorList>
            <person name="Varghese N."/>
            <person name="Submissions S."/>
        </authorList>
    </citation>
    <scope>NUCLEOTIDE SEQUENCE</scope>
    <source>
        <strain evidence="1">WTE2008</strain>
    </source>
</reference>
<evidence type="ECO:0000313" key="2">
    <source>
        <dbReference type="Proteomes" id="UP000192328"/>
    </source>
</evidence>
<name>A0AC61PLD8_9FIRM</name>
<evidence type="ECO:0000313" key="1">
    <source>
        <dbReference type="EMBL" id="SMC58674.1"/>
    </source>
</evidence>
<sequence>MAVPKFFDFLGTFLVALADGKTHTSKEVRTFASDEMKLTAEELAELLPSGKQTTFANRVAWARTYLDRAGLIKTPSKGHYCITEEGKKALKSGVKIDLAYLEKYPSFVSFHSVQTGESTQSPINNNEESEESKTPMEILDDAFKKVNSSLANDLMVEVMKLDPGDFEKLVVQLLLKMGYGSGIDNAGVVTKLSNDGGIDGIIKEDLLGFSSIYIQAKQWAMENTVGRPEIQKFAGALQGEKASKGLFITTAHFSKEAKQYADNLHGSNIVLIDGDALMRLMIKYNLGVSVEQTYEVKRIDSDFFSDSF</sequence>
<comment type="caution">
    <text evidence="1">The sequence shown here is derived from an EMBL/GenBank/DDBJ whole genome shotgun (WGS) entry which is preliminary data.</text>
</comment>
<organism evidence="1 2">
    <name type="scientific">Aristaeella lactis</name>
    <dbReference type="NCBI Taxonomy" id="3046383"/>
    <lineage>
        <taxon>Bacteria</taxon>
        <taxon>Bacillati</taxon>
        <taxon>Bacillota</taxon>
        <taxon>Clostridia</taxon>
        <taxon>Eubacteriales</taxon>
        <taxon>Aristaeellaceae</taxon>
        <taxon>Aristaeella</taxon>
    </lineage>
</organism>